<name>A0A3N0YZT9_ANAGA</name>
<dbReference type="Proteomes" id="UP000281406">
    <property type="component" value="Unassembled WGS sequence"/>
</dbReference>
<evidence type="ECO:0000313" key="2">
    <source>
        <dbReference type="Proteomes" id="UP000281406"/>
    </source>
</evidence>
<accession>A0A3N0YZT9</accession>
<reference evidence="1 2" key="1">
    <citation type="submission" date="2018-10" db="EMBL/GenBank/DDBJ databases">
        <title>Genome assembly for a Yunnan-Guizhou Plateau 3E fish, Anabarilius grahami (Regan), and its evolutionary and genetic applications.</title>
        <authorList>
            <person name="Jiang W."/>
        </authorList>
    </citation>
    <scope>NUCLEOTIDE SEQUENCE [LARGE SCALE GENOMIC DNA]</scope>
    <source>
        <strain evidence="1">AG-KIZ</strain>
        <tissue evidence="1">Muscle</tissue>
    </source>
</reference>
<gene>
    <name evidence="1" type="ORF">DPX16_19336</name>
</gene>
<keyword evidence="2" id="KW-1185">Reference proteome</keyword>
<proteinExistence type="predicted"/>
<protein>
    <submittedName>
        <fullName evidence="1">Uncharacterized protein</fullName>
    </submittedName>
</protein>
<sequence length="123" mass="13901">MYSTCCVASRPSALAKHSEPLQDIHFLQKVERAKLKVAFYPESVALLGWTICVCKGKSNTLQTDKNASRETLHKEVFAVETLPDQDYVDFTLRVPLTDVSKVGYASHEQYFCMVIETTHTKCL</sequence>
<organism evidence="1 2">
    <name type="scientific">Anabarilius grahami</name>
    <name type="common">Kanglang fish</name>
    <name type="synonym">Barilius grahami</name>
    <dbReference type="NCBI Taxonomy" id="495550"/>
    <lineage>
        <taxon>Eukaryota</taxon>
        <taxon>Metazoa</taxon>
        <taxon>Chordata</taxon>
        <taxon>Craniata</taxon>
        <taxon>Vertebrata</taxon>
        <taxon>Euteleostomi</taxon>
        <taxon>Actinopterygii</taxon>
        <taxon>Neopterygii</taxon>
        <taxon>Teleostei</taxon>
        <taxon>Ostariophysi</taxon>
        <taxon>Cypriniformes</taxon>
        <taxon>Xenocyprididae</taxon>
        <taxon>Xenocypridinae</taxon>
        <taxon>Xenocypridinae incertae sedis</taxon>
        <taxon>Anabarilius</taxon>
    </lineage>
</organism>
<evidence type="ECO:0000313" key="1">
    <source>
        <dbReference type="EMBL" id="ROL51817.1"/>
    </source>
</evidence>
<dbReference type="AlphaFoldDB" id="A0A3N0YZT9"/>
<dbReference type="EMBL" id="RJVU01018281">
    <property type="protein sequence ID" value="ROL51817.1"/>
    <property type="molecule type" value="Genomic_DNA"/>
</dbReference>
<comment type="caution">
    <text evidence="1">The sequence shown here is derived from an EMBL/GenBank/DDBJ whole genome shotgun (WGS) entry which is preliminary data.</text>
</comment>